<dbReference type="Proteomes" id="UP000032431">
    <property type="component" value="Chromosome I"/>
</dbReference>
<dbReference type="InterPro" id="IPR027417">
    <property type="entry name" value="P-loop_NTPase"/>
</dbReference>
<evidence type="ECO:0000313" key="2">
    <source>
        <dbReference type="EMBL" id="CDZ24544.1"/>
    </source>
</evidence>
<dbReference type="Gene3D" id="3.40.50.300">
    <property type="entry name" value="P-loop containing nucleotide triphosphate hydrolases"/>
    <property type="match status" value="1"/>
</dbReference>
<reference evidence="3" key="1">
    <citation type="submission" date="2014-07" db="EMBL/GenBank/DDBJ databases">
        <authorList>
            <person name="Wibberg D."/>
        </authorList>
    </citation>
    <scope>NUCLEOTIDE SEQUENCE [LARGE SCALE GENOMIC DNA]</scope>
    <source>
        <strain evidence="3">DG5</strain>
    </source>
</reference>
<sequence length="153" mass="17413">MLLQIKDLNITHLKDLREILNGFSFTLNPGDKAVIIGEEGNGKSTLLKLIYDPKLVEDYAEYTGEIIRGGSMGYLAQELTQFQKQMTVYEFCSAWPAFFNLTPRALGGHRVGTWNKGRYVLFRPESWFPFRRRKGEITACVHFNGAPGHALTR</sequence>
<proteinExistence type="predicted"/>
<dbReference type="PATRIC" id="fig|29343.3.peg.1510"/>
<organism evidence="2 3">
    <name type="scientific">[Clostridium] cellulosi</name>
    <dbReference type="NCBI Taxonomy" id="29343"/>
    <lineage>
        <taxon>Bacteria</taxon>
        <taxon>Bacillati</taxon>
        <taxon>Bacillota</taxon>
        <taxon>Clostridia</taxon>
        <taxon>Eubacteriales</taxon>
        <taxon>Oscillospiraceae</taxon>
        <taxon>Oscillospiraceae incertae sedis</taxon>
    </lineage>
</organism>
<evidence type="ECO:0000313" key="3">
    <source>
        <dbReference type="Proteomes" id="UP000032431"/>
    </source>
</evidence>
<dbReference type="HOGENOM" id="CLU_1710044_0_0_9"/>
<dbReference type="KEGG" id="ccel:CCDG5_1430"/>
<protein>
    <recommendedName>
        <fullName evidence="1">ABC transporter domain-containing protein</fullName>
    </recommendedName>
</protein>
<dbReference type="InterPro" id="IPR003439">
    <property type="entry name" value="ABC_transporter-like_ATP-bd"/>
</dbReference>
<dbReference type="AlphaFoldDB" id="A0A078KTU1"/>
<accession>A0A078KTU1</accession>
<dbReference type="GO" id="GO:0005524">
    <property type="term" value="F:ATP binding"/>
    <property type="evidence" value="ECO:0007669"/>
    <property type="project" value="InterPro"/>
</dbReference>
<dbReference type="STRING" id="29343.CCDG5_1430"/>
<gene>
    <name evidence="2" type="ORF">CCDG5_1430</name>
</gene>
<dbReference type="GO" id="GO:0016887">
    <property type="term" value="F:ATP hydrolysis activity"/>
    <property type="evidence" value="ECO:0007669"/>
    <property type="project" value="InterPro"/>
</dbReference>
<keyword evidence="3" id="KW-1185">Reference proteome</keyword>
<dbReference type="Pfam" id="PF00005">
    <property type="entry name" value="ABC_tran"/>
    <property type="match status" value="1"/>
</dbReference>
<dbReference type="SUPFAM" id="SSF52540">
    <property type="entry name" value="P-loop containing nucleoside triphosphate hydrolases"/>
    <property type="match status" value="1"/>
</dbReference>
<name>A0A078KTU1_9FIRM</name>
<dbReference type="EMBL" id="LM995447">
    <property type="protein sequence ID" value="CDZ24544.1"/>
    <property type="molecule type" value="Genomic_DNA"/>
</dbReference>
<feature type="domain" description="ABC transporter" evidence="1">
    <location>
        <begin position="20"/>
        <end position="91"/>
    </location>
</feature>
<evidence type="ECO:0000259" key="1">
    <source>
        <dbReference type="Pfam" id="PF00005"/>
    </source>
</evidence>